<dbReference type="KEGG" id="aell:AELL_1438"/>
<evidence type="ECO:0000313" key="1">
    <source>
        <dbReference type="EMBL" id="AXX95100.1"/>
    </source>
</evidence>
<sequence length="707" mass="82270">MYKKIIGSLLITSALLQGQEINNEKFQLIAKNIDAKDNIITATGSVVIYSPTYYLSADKIIFDKEKETFELFDNVLIIKENNIQTQSEHAFVDLKNDTSNQYPMFLFENSNNIWLNSKESNKEKEIVKLESSIISSCDCLNPIWSIRTSSADYDTENKWINAYNPRLYIKDVPVFYSPYFGFPTDTTRRTGLLLPTLGFSEGEGLYYSQPIYFAPAQNYDLELIPQIRTQRGKGIYGYYRYADSPDSLLKIKSGVFVENEDYREENLLEHKEHFGLDIDYSRRNIFTNSQTSESTDGLYTAIKYLNDVEYITLEESDYTLSTDKKVESKINYFYNTPDYYTGAYSRYYIDTSKDSNSQTLQELPQVQFHSYNKEAFVDNLVYSLDTKVMNYTRPEGLTSTIYEVSAPISYTKYLLDDFMYLTLENKIVVSKYDYDNFYDSTYEDGNLIQNRASILLGSDLIKPYENYLHTVNLGAEYVIPKNLKEDGDLYKITTVSGSTKEEELKAFPINQEEKNINLTLNQSLYMKDSLKQFINHKMSQSILYDEVDNPKLQDFENYVKINHDFGYISGRVVYNMQDEQFVEDTFSNTLTYEDLSFTLGYYKSKETPNTDKEDLESYRVSTSYKISKDYSISYYENYNLLEKIRSKQGIGFNINDSCWNLDFKLESEIRPSSSTYKDGVDQKLITMNLLLKPLGGIKQKYKMENDN</sequence>
<protein>
    <submittedName>
        <fullName evidence="1">Lipooligosaccharide transport system, OM translocon component LptD</fullName>
    </submittedName>
    <submittedName>
        <fullName evidence="2">Organic solvent tolerance protein</fullName>
    </submittedName>
</protein>
<dbReference type="EMBL" id="NXIG01000015">
    <property type="protein sequence ID" value="RXI28990.1"/>
    <property type="molecule type" value="Genomic_DNA"/>
</dbReference>
<dbReference type="PANTHER" id="PTHR30189:SF1">
    <property type="entry name" value="LPS-ASSEMBLY PROTEIN LPTD"/>
    <property type="match status" value="1"/>
</dbReference>
<dbReference type="AlphaFoldDB" id="A0A347U8C2"/>
<dbReference type="GO" id="GO:0043165">
    <property type="term" value="P:Gram-negative-bacterium-type cell outer membrane assembly"/>
    <property type="evidence" value="ECO:0007669"/>
    <property type="project" value="InterPro"/>
</dbReference>
<evidence type="ECO:0000313" key="4">
    <source>
        <dbReference type="Proteomes" id="UP000290588"/>
    </source>
</evidence>
<name>A0A347U8C2_9BACT</name>
<dbReference type="GO" id="GO:0015920">
    <property type="term" value="P:lipopolysaccharide transport"/>
    <property type="evidence" value="ECO:0007669"/>
    <property type="project" value="InterPro"/>
</dbReference>
<dbReference type="HAMAP" id="MF_01411">
    <property type="entry name" value="LPS_assembly_LptD"/>
    <property type="match status" value="1"/>
</dbReference>
<organism evidence="2 4">
    <name type="scientific">Arcobacter ellisii</name>
    <dbReference type="NCBI Taxonomy" id="913109"/>
    <lineage>
        <taxon>Bacteria</taxon>
        <taxon>Pseudomonadati</taxon>
        <taxon>Campylobacterota</taxon>
        <taxon>Epsilonproteobacteria</taxon>
        <taxon>Campylobacterales</taxon>
        <taxon>Arcobacteraceae</taxon>
        <taxon>Arcobacter</taxon>
    </lineage>
</organism>
<evidence type="ECO:0000313" key="3">
    <source>
        <dbReference type="Proteomes" id="UP000262582"/>
    </source>
</evidence>
<dbReference type="GO" id="GO:1990351">
    <property type="term" value="C:transporter complex"/>
    <property type="evidence" value="ECO:0007669"/>
    <property type="project" value="TreeGrafter"/>
</dbReference>
<dbReference type="GO" id="GO:0009279">
    <property type="term" value="C:cell outer membrane"/>
    <property type="evidence" value="ECO:0007669"/>
    <property type="project" value="InterPro"/>
</dbReference>
<dbReference type="InterPro" id="IPR020889">
    <property type="entry name" value="LipoPS_assembly_LptD"/>
</dbReference>
<dbReference type="PANTHER" id="PTHR30189">
    <property type="entry name" value="LPS-ASSEMBLY PROTEIN"/>
    <property type="match status" value="1"/>
</dbReference>
<accession>A0A347U8C2</accession>
<dbReference type="Proteomes" id="UP000290588">
    <property type="component" value="Unassembled WGS sequence"/>
</dbReference>
<evidence type="ECO:0000313" key="2">
    <source>
        <dbReference type="EMBL" id="RXI28990.1"/>
    </source>
</evidence>
<dbReference type="OrthoDB" id="9760225at2"/>
<gene>
    <name evidence="1" type="primary">lptD</name>
    <name evidence="1" type="ORF">AELL_1438</name>
    <name evidence="2" type="ORF">CP962_12275</name>
</gene>
<proteinExistence type="inferred from homology"/>
<dbReference type="InterPro" id="IPR050218">
    <property type="entry name" value="LptD"/>
</dbReference>
<reference evidence="2 4" key="1">
    <citation type="submission" date="2017-09" db="EMBL/GenBank/DDBJ databases">
        <title>Genomics of the genus Arcobacter.</title>
        <authorList>
            <person name="Perez-Cataluna A."/>
            <person name="Figueras M.J."/>
            <person name="Salas-Masso N."/>
        </authorList>
    </citation>
    <scope>NUCLEOTIDE SEQUENCE [LARGE SCALE GENOMIC DNA]</scope>
    <source>
        <strain evidence="2 4">CECT 7837</strain>
    </source>
</reference>
<dbReference type="Proteomes" id="UP000262582">
    <property type="component" value="Chromosome"/>
</dbReference>
<keyword evidence="3" id="KW-1185">Reference proteome</keyword>
<reference evidence="1 3" key="2">
    <citation type="submission" date="2018-08" db="EMBL/GenBank/DDBJ databases">
        <title>Complete genome of the Arcobacter ellisii type strain LMG 26155.</title>
        <authorList>
            <person name="Miller W.G."/>
            <person name="Yee E."/>
            <person name="Bono J.L."/>
        </authorList>
    </citation>
    <scope>NUCLEOTIDE SEQUENCE [LARGE SCALE GENOMIC DNA]</scope>
    <source>
        <strain evidence="1 3">LMG 26155</strain>
    </source>
</reference>
<dbReference type="EMBL" id="CP032097">
    <property type="protein sequence ID" value="AXX95100.1"/>
    <property type="molecule type" value="Genomic_DNA"/>
</dbReference>
<dbReference type="RefSeq" id="WP_118917289.1">
    <property type="nucleotide sequence ID" value="NZ_CP032097.1"/>
</dbReference>